<organism evidence="1 2">
    <name type="scientific">Sphingobacterium griseoflavum</name>
    <dbReference type="NCBI Taxonomy" id="1474952"/>
    <lineage>
        <taxon>Bacteria</taxon>
        <taxon>Pseudomonadati</taxon>
        <taxon>Bacteroidota</taxon>
        <taxon>Sphingobacteriia</taxon>
        <taxon>Sphingobacteriales</taxon>
        <taxon>Sphingobacteriaceae</taxon>
        <taxon>Sphingobacterium</taxon>
    </lineage>
</organism>
<keyword evidence="2" id="KW-1185">Reference proteome</keyword>
<evidence type="ECO:0008006" key="3">
    <source>
        <dbReference type="Google" id="ProtNLM"/>
    </source>
</evidence>
<reference evidence="2" key="1">
    <citation type="journal article" date="2019" name="Int. J. Syst. Evol. Microbiol.">
        <title>The Global Catalogue of Microorganisms (GCM) 10K type strain sequencing project: providing services to taxonomists for standard genome sequencing and annotation.</title>
        <authorList>
            <consortium name="The Broad Institute Genomics Platform"/>
            <consortium name="The Broad Institute Genome Sequencing Center for Infectious Disease"/>
            <person name="Wu L."/>
            <person name="Ma J."/>
        </authorList>
    </citation>
    <scope>NUCLEOTIDE SEQUENCE [LARGE SCALE GENOMIC DNA]</scope>
    <source>
        <strain evidence="2">CGMCC 1.12966</strain>
    </source>
</reference>
<proteinExistence type="predicted"/>
<name>A0ABQ3HZC0_9SPHI</name>
<evidence type="ECO:0000313" key="2">
    <source>
        <dbReference type="Proteomes" id="UP000620550"/>
    </source>
</evidence>
<comment type="caution">
    <text evidence="1">The sequence shown here is derived from an EMBL/GenBank/DDBJ whole genome shotgun (WGS) entry which is preliminary data.</text>
</comment>
<dbReference type="EMBL" id="BNAF01000008">
    <property type="protein sequence ID" value="GHE39374.1"/>
    <property type="molecule type" value="Genomic_DNA"/>
</dbReference>
<dbReference type="Proteomes" id="UP000620550">
    <property type="component" value="Unassembled WGS sequence"/>
</dbReference>
<dbReference type="Gene3D" id="1.25.40.390">
    <property type="match status" value="1"/>
</dbReference>
<dbReference type="Pfam" id="PF12771">
    <property type="entry name" value="SusD-like_2"/>
    <property type="match status" value="1"/>
</dbReference>
<dbReference type="InterPro" id="IPR041662">
    <property type="entry name" value="SusD-like_2"/>
</dbReference>
<accession>A0ABQ3HZC0</accession>
<dbReference type="InterPro" id="IPR011990">
    <property type="entry name" value="TPR-like_helical_dom_sf"/>
</dbReference>
<dbReference type="SUPFAM" id="SSF48452">
    <property type="entry name" value="TPR-like"/>
    <property type="match status" value="1"/>
</dbReference>
<gene>
    <name evidence="1" type="ORF">GCM10017764_23250</name>
</gene>
<protein>
    <recommendedName>
        <fullName evidence="3">Starch-binding protein</fullName>
    </recommendedName>
</protein>
<sequence>MFWVAHVETRRFPNKVKLKKMKRKLLYILAACGLGFTACSDFGDLNVDPEVIDAERMDFKLMFTNVQQYAYGTEYEAWRNGLIYISTMIQHTASVESYWNGDKYLYNPDYNAAFWDRMYPNGIRDAVDLLENWKDDPAYATELQMARILKVFLFHRMTDLYGDVPYFEAGKGFHELNGYPKYDTQQAIYTDMLKELQESAENLKDKTSIIGDADIIYRGDVVLWQKFAYSLMLRLGMRLSKVDQTEARTWVNAAVTGGLFASNAESALIKHTGGVTANNSAEPFGKVYVHEDPNAYRMSESFINLLKNTKDPRLSFLATVVEDPRIKVDEAAFSRGDTTASKQIGLPNGYDQLEGATDIDRYPLYPGSMNSYSVANRYTYAKLNAPTFLVTYAENQLLLAEAAQRGWITGSAKSYYDAGVTAAMKQFTQFDIAGISDAAIQAYLVANPFNEATALQQINTQYYINTFSDEYESFANWRRSGFPVLTPVSYIGNVTNGTIPRRFTYPVAESTVNTANYQEAVGRSSNGDAMTSRVWWDVAN</sequence>
<evidence type="ECO:0000313" key="1">
    <source>
        <dbReference type="EMBL" id="GHE39374.1"/>
    </source>
</evidence>